<dbReference type="InterPro" id="IPR002121">
    <property type="entry name" value="HRDC_dom"/>
</dbReference>
<dbReference type="Gene3D" id="3.30.420.10">
    <property type="entry name" value="Ribonuclease H-like superfamily/Ribonuclease H"/>
    <property type="match status" value="1"/>
</dbReference>
<dbReference type="PANTHER" id="PTHR47649:SF1">
    <property type="entry name" value="RIBONUCLEASE D"/>
    <property type="match status" value="1"/>
</dbReference>
<evidence type="ECO:0000313" key="3">
    <source>
        <dbReference type="Proteomes" id="UP001501521"/>
    </source>
</evidence>
<dbReference type="SUPFAM" id="SSF53098">
    <property type="entry name" value="Ribonuclease H-like"/>
    <property type="match status" value="1"/>
</dbReference>
<evidence type="ECO:0000259" key="1">
    <source>
        <dbReference type="PROSITE" id="PS50967"/>
    </source>
</evidence>
<reference evidence="3" key="1">
    <citation type="journal article" date="2019" name="Int. J. Syst. Evol. Microbiol.">
        <title>The Global Catalogue of Microorganisms (GCM) 10K type strain sequencing project: providing services to taxonomists for standard genome sequencing and annotation.</title>
        <authorList>
            <consortium name="The Broad Institute Genomics Platform"/>
            <consortium name="The Broad Institute Genome Sequencing Center for Infectious Disease"/>
            <person name="Wu L."/>
            <person name="Ma J."/>
        </authorList>
    </citation>
    <scope>NUCLEOTIDE SEQUENCE [LARGE SCALE GENOMIC DNA]</scope>
    <source>
        <strain evidence="3">JCM 19125</strain>
    </source>
</reference>
<dbReference type="InterPro" id="IPR002562">
    <property type="entry name" value="3'-5'_exonuclease_dom"/>
</dbReference>
<gene>
    <name evidence="2" type="ORF">GCM10025789_20500</name>
</gene>
<dbReference type="Pfam" id="PF01612">
    <property type="entry name" value="DNA_pol_A_exo1"/>
    <property type="match status" value="1"/>
</dbReference>
<keyword evidence="3" id="KW-1185">Reference proteome</keyword>
<sequence>MTFVNHSREPLRPVVDTPELLTQCLGSLRAGRGPVAFDTERAHGHRYWAKAYLLQIRREGSGTWLIDPVAFEDGGERADLASLVEVCGTATWIVHAATQDLPCMQEINIIPPRIFDTELAARLLAKPGASLGALLEAELGIKLRKAHSADNWSRRPLPESWLIYAALDVDYLIELSSVLATHLVLAGRAEWSAQENDDMLARHSQPPVPREDPWRRLSGLTNLRTPLQYAVARELWLARDDVARRRDRPPSWILHDSAILAVAALARDEVPSERQVTGLAGFASQPGQRYVRHWLAALDRVRAMSPSSYPAKRLRATGVPHPRSWDKVNPEAAARWAAVRPVVDELACDLGGLQPSLIAPPAVLQEALFNHAEVPHELLVELGARPWQADFLAPAIAEALGQD</sequence>
<dbReference type="Gene3D" id="1.10.150.80">
    <property type="entry name" value="HRDC domain"/>
    <property type="match status" value="2"/>
</dbReference>
<dbReference type="PROSITE" id="PS50967">
    <property type="entry name" value="HRDC"/>
    <property type="match status" value="1"/>
</dbReference>
<feature type="domain" description="HRDC" evidence="1">
    <location>
        <begin position="225"/>
        <end position="308"/>
    </location>
</feature>
<evidence type="ECO:0000313" key="2">
    <source>
        <dbReference type="EMBL" id="GAA4901807.1"/>
    </source>
</evidence>
<dbReference type="EMBL" id="BAABLV010000035">
    <property type="protein sequence ID" value="GAA4901807.1"/>
    <property type="molecule type" value="Genomic_DNA"/>
</dbReference>
<dbReference type="Pfam" id="PF18305">
    <property type="entry name" value="DNA_pol_A_exoN"/>
    <property type="match status" value="1"/>
</dbReference>
<protein>
    <submittedName>
        <fullName evidence="2">Ribonuclease D</fullName>
    </submittedName>
</protein>
<name>A0ABP9FHH9_9ACTN</name>
<dbReference type="SMART" id="SM00474">
    <property type="entry name" value="35EXOc"/>
    <property type="match status" value="1"/>
</dbReference>
<accession>A0ABP9FHH9</accession>
<dbReference type="PANTHER" id="PTHR47649">
    <property type="entry name" value="RIBONUCLEASE D"/>
    <property type="match status" value="1"/>
</dbReference>
<dbReference type="Pfam" id="PF00570">
    <property type="entry name" value="HRDC"/>
    <property type="match status" value="1"/>
</dbReference>
<organism evidence="2 3">
    <name type="scientific">Tessaracoccus lubricantis</name>
    <dbReference type="NCBI Taxonomy" id="545543"/>
    <lineage>
        <taxon>Bacteria</taxon>
        <taxon>Bacillati</taxon>
        <taxon>Actinomycetota</taxon>
        <taxon>Actinomycetes</taxon>
        <taxon>Propionibacteriales</taxon>
        <taxon>Propionibacteriaceae</taxon>
        <taxon>Tessaracoccus</taxon>
    </lineage>
</organism>
<dbReference type="CDD" id="cd06142">
    <property type="entry name" value="RNaseD_exo"/>
    <property type="match status" value="1"/>
</dbReference>
<dbReference type="InterPro" id="IPR010997">
    <property type="entry name" value="HRDC-like_sf"/>
</dbReference>
<dbReference type="RefSeq" id="WP_386085954.1">
    <property type="nucleotide sequence ID" value="NZ_JBHTIX010000133.1"/>
</dbReference>
<dbReference type="InterPro" id="IPR012337">
    <property type="entry name" value="RNaseH-like_sf"/>
</dbReference>
<dbReference type="InterPro" id="IPR051086">
    <property type="entry name" value="RNase_D-like"/>
</dbReference>
<dbReference type="InterPro" id="IPR044876">
    <property type="entry name" value="HRDC_dom_sf"/>
</dbReference>
<dbReference type="SUPFAM" id="SSF47819">
    <property type="entry name" value="HRDC-like"/>
    <property type="match status" value="1"/>
</dbReference>
<proteinExistence type="predicted"/>
<comment type="caution">
    <text evidence="2">The sequence shown here is derived from an EMBL/GenBank/DDBJ whole genome shotgun (WGS) entry which is preliminary data.</text>
</comment>
<dbReference type="InterPro" id="IPR041605">
    <property type="entry name" value="Exo_C"/>
</dbReference>
<dbReference type="InterPro" id="IPR036397">
    <property type="entry name" value="RNaseH_sf"/>
</dbReference>
<dbReference type="Proteomes" id="UP001501521">
    <property type="component" value="Unassembled WGS sequence"/>
</dbReference>